<feature type="region of interest" description="Disordered" evidence="1">
    <location>
        <begin position="57"/>
        <end position="81"/>
    </location>
</feature>
<evidence type="ECO:0000256" key="1">
    <source>
        <dbReference type="SAM" id="MobiDB-lite"/>
    </source>
</evidence>
<organism evidence="2 3">
    <name type="scientific">Fundicoccus culcitae</name>
    <dbReference type="NCBI Taxonomy" id="2969821"/>
    <lineage>
        <taxon>Bacteria</taxon>
        <taxon>Bacillati</taxon>
        <taxon>Bacillota</taxon>
        <taxon>Bacilli</taxon>
        <taxon>Lactobacillales</taxon>
        <taxon>Aerococcaceae</taxon>
        <taxon>Fundicoccus</taxon>
    </lineage>
</organism>
<reference evidence="2 3" key="1">
    <citation type="submission" date="2022-08" db="EMBL/GenBank/DDBJ databases">
        <title>Aerococcaceae sp. nov isolated from spoiled eye mask.</title>
        <authorList>
            <person name="Zhou G."/>
            <person name="Xie X.-B."/>
            <person name="Shi Q.-S."/>
            <person name="Wang Y.-S."/>
            <person name="Wen X."/>
            <person name="Peng H."/>
            <person name="Yang X.-J."/>
            <person name="Tao H.-B."/>
            <person name="Huang X.-M."/>
        </authorList>
    </citation>
    <scope>NUCLEOTIDE SEQUENCE [LARGE SCALE GENOMIC DNA]</scope>
    <source>
        <strain evidence="3">DM20194951</strain>
    </source>
</reference>
<dbReference type="InterPro" id="IPR018691">
    <property type="entry name" value="DUF2188"/>
</dbReference>
<protein>
    <submittedName>
        <fullName evidence="2">DUF2188 domain-containing protein</fullName>
    </submittedName>
</protein>
<proteinExistence type="predicted"/>
<dbReference type="RefSeq" id="WP_313794197.1">
    <property type="nucleotide sequence ID" value="NZ_CP102453.1"/>
</dbReference>
<evidence type="ECO:0000313" key="3">
    <source>
        <dbReference type="Proteomes" id="UP001315967"/>
    </source>
</evidence>
<evidence type="ECO:0000313" key="2">
    <source>
        <dbReference type="EMBL" id="UUX34696.1"/>
    </source>
</evidence>
<accession>A0ABY5P7Y6</accession>
<dbReference type="Proteomes" id="UP001315967">
    <property type="component" value="Chromosome"/>
</dbReference>
<dbReference type="EMBL" id="CP102453">
    <property type="protein sequence ID" value="UUX34696.1"/>
    <property type="molecule type" value="Genomic_DNA"/>
</dbReference>
<sequence>MPWNISDYPASMKNFEPLLRKKMIDMANAMVANGYEEDQAIPIAISQAKEWFENADAEEKRALEKEANPQKDDTHEISGNPDLLDEDVEVFFNDEKWAVKTVKAERADQLFDTKAEAVKRAKEIAANKGTQVVQYTKDGNKQ</sequence>
<name>A0ABY5P7Y6_9LACT</name>
<keyword evidence="3" id="KW-1185">Reference proteome</keyword>
<dbReference type="Pfam" id="PF09954">
    <property type="entry name" value="DUF2188"/>
    <property type="match status" value="1"/>
</dbReference>
<feature type="compositionally biased region" description="Basic and acidic residues" evidence="1">
    <location>
        <begin position="57"/>
        <end position="76"/>
    </location>
</feature>
<gene>
    <name evidence="2" type="ORF">NRE15_03325</name>
</gene>